<gene>
    <name evidence="3" type="ORF">SNE40_015340</name>
</gene>
<comment type="caution">
    <text evidence="3">The sequence shown here is derived from an EMBL/GenBank/DDBJ whole genome shotgun (WGS) entry which is preliminary data.</text>
</comment>
<protein>
    <recommendedName>
        <fullName evidence="5">SEFIR domain-containing protein</fullName>
    </recommendedName>
</protein>
<name>A0AAN8JJU3_PATCE</name>
<evidence type="ECO:0000313" key="3">
    <source>
        <dbReference type="EMBL" id="KAK6177186.1"/>
    </source>
</evidence>
<feature type="transmembrane region" description="Helical" evidence="1">
    <location>
        <begin position="292"/>
        <end position="317"/>
    </location>
</feature>
<dbReference type="Proteomes" id="UP001347796">
    <property type="component" value="Unassembled WGS sequence"/>
</dbReference>
<keyword evidence="2" id="KW-0732">Signal</keyword>
<evidence type="ECO:0000256" key="2">
    <source>
        <dbReference type="SAM" id="SignalP"/>
    </source>
</evidence>
<sequence>MKLFMLCLFWICLCLLEARRIPCHISNNSTIKIRLIAESRQKCEGRQTKGNIVITENVLHKNKLKLEWNHRYFDKYARCQFLVQIKRKMEKSQHNRSFTCFRVCVTGVKRFQNATKKRKIQVQLSCFKRYLKKEGIISVFKVKGKRYKPKPIRKIRYKFEKKPEPCTNYEPKIRCREINNGVNVSSCPRRFGRMEFGLYNTKTNHMEKDFQEPVENCWAFFPNITYGEYRGTVQILSCTDCNDYRITNNPCPTSRYRSVPFIIGTPPTTVEPPTSTEKVSTTEFDEFIHRPIVIIICGIFAFLVFTLLMILLLSSILRGKGCLNKNKNLEDALPLIPREDDNNNKMLVLYAPDHDSHFNAVKSFCRLMKYLGKDVQQMTPADELNLVTNPDYGVVIVILSNGFFGNCKSGNPTVLTHKNCLRHLSTLNNNSIVLFVSFGYGKEYLSDFFEFLAVDQNRVFSLTKEFDYSSKESLRRKRELNLHPLLTSINGPVYDTGTIETIHESEYAQNFLSHVNRVMG</sequence>
<accession>A0AAN8JJU3</accession>
<dbReference type="EMBL" id="JAZGQO010000010">
    <property type="protein sequence ID" value="KAK6177186.1"/>
    <property type="molecule type" value="Genomic_DNA"/>
</dbReference>
<feature type="chain" id="PRO_5042825385" description="SEFIR domain-containing protein" evidence="2">
    <location>
        <begin position="19"/>
        <end position="520"/>
    </location>
</feature>
<reference evidence="3 4" key="1">
    <citation type="submission" date="2024-01" db="EMBL/GenBank/DDBJ databases">
        <title>The genome of the rayed Mediterranean limpet Patella caerulea (Linnaeus, 1758).</title>
        <authorList>
            <person name="Anh-Thu Weber A."/>
            <person name="Halstead-Nussloch G."/>
        </authorList>
    </citation>
    <scope>NUCLEOTIDE SEQUENCE [LARGE SCALE GENOMIC DNA]</scope>
    <source>
        <strain evidence="3">AATW-2023a</strain>
        <tissue evidence="3">Whole specimen</tissue>
    </source>
</reference>
<organism evidence="3 4">
    <name type="scientific">Patella caerulea</name>
    <name type="common">Rayed Mediterranean limpet</name>
    <dbReference type="NCBI Taxonomy" id="87958"/>
    <lineage>
        <taxon>Eukaryota</taxon>
        <taxon>Metazoa</taxon>
        <taxon>Spiralia</taxon>
        <taxon>Lophotrochozoa</taxon>
        <taxon>Mollusca</taxon>
        <taxon>Gastropoda</taxon>
        <taxon>Patellogastropoda</taxon>
        <taxon>Patelloidea</taxon>
        <taxon>Patellidae</taxon>
        <taxon>Patella</taxon>
    </lineage>
</organism>
<feature type="signal peptide" evidence="2">
    <location>
        <begin position="1"/>
        <end position="18"/>
    </location>
</feature>
<evidence type="ECO:0000313" key="4">
    <source>
        <dbReference type="Proteomes" id="UP001347796"/>
    </source>
</evidence>
<proteinExistence type="predicted"/>
<keyword evidence="1" id="KW-0472">Membrane</keyword>
<keyword evidence="1" id="KW-1133">Transmembrane helix</keyword>
<dbReference type="AlphaFoldDB" id="A0AAN8JJU3"/>
<keyword evidence="4" id="KW-1185">Reference proteome</keyword>
<keyword evidence="1" id="KW-0812">Transmembrane</keyword>
<evidence type="ECO:0008006" key="5">
    <source>
        <dbReference type="Google" id="ProtNLM"/>
    </source>
</evidence>
<evidence type="ECO:0000256" key="1">
    <source>
        <dbReference type="SAM" id="Phobius"/>
    </source>
</evidence>